<evidence type="ECO:0000256" key="2">
    <source>
        <dbReference type="ARBA" id="ARBA00006370"/>
    </source>
</evidence>
<comment type="caution">
    <text evidence="9">The sequence shown here is derived from an EMBL/GenBank/DDBJ whole genome shotgun (WGS) entry which is preliminary data.</text>
</comment>
<organism evidence="9 11">
    <name type="scientific">Volvox reticuliferus</name>
    <dbReference type="NCBI Taxonomy" id="1737510"/>
    <lineage>
        <taxon>Eukaryota</taxon>
        <taxon>Viridiplantae</taxon>
        <taxon>Chlorophyta</taxon>
        <taxon>core chlorophytes</taxon>
        <taxon>Chlorophyceae</taxon>
        <taxon>CS clade</taxon>
        <taxon>Chlamydomonadales</taxon>
        <taxon>Volvocaceae</taxon>
        <taxon>Volvox</taxon>
    </lineage>
</organism>
<dbReference type="EMBL" id="BNCQ01000017">
    <property type="protein sequence ID" value="GIM04894.1"/>
    <property type="molecule type" value="Genomic_DNA"/>
</dbReference>
<keyword evidence="4" id="KW-0813">Transport</keyword>
<evidence type="ECO:0000313" key="9">
    <source>
        <dbReference type="EMBL" id="GIL80905.1"/>
    </source>
</evidence>
<evidence type="ECO:0000256" key="5">
    <source>
        <dbReference type="ARBA" id="ARBA00022729"/>
    </source>
</evidence>
<evidence type="ECO:0000256" key="1">
    <source>
        <dbReference type="ARBA" id="ARBA00002053"/>
    </source>
</evidence>
<gene>
    <name evidence="9" type="ORF">Vretifemale_9890</name>
    <name evidence="10" type="ORF">Vretimale_9388</name>
</gene>
<dbReference type="OrthoDB" id="6409159at2759"/>
<evidence type="ECO:0000256" key="3">
    <source>
        <dbReference type="ARBA" id="ARBA00011245"/>
    </source>
</evidence>
<dbReference type="PANTHER" id="PTHR11306:SF0">
    <property type="entry name" value="PHOSPHATIDYLGLYCEROL_PHOSPHATIDYLINOSITOL TRANSFER PROTEIN"/>
    <property type="match status" value="1"/>
</dbReference>
<dbReference type="PANTHER" id="PTHR11306">
    <property type="entry name" value="NIEMANN PICK TYPE C2 PROTEIN NPC2-RELATED"/>
    <property type="match status" value="1"/>
</dbReference>
<dbReference type="Gene3D" id="2.60.40.770">
    <property type="match status" value="1"/>
</dbReference>
<dbReference type="InterPro" id="IPR003172">
    <property type="entry name" value="ML_dom"/>
</dbReference>
<accession>A0A8J4FPR8</accession>
<dbReference type="SUPFAM" id="SSF81296">
    <property type="entry name" value="E set domains"/>
    <property type="match status" value="1"/>
</dbReference>
<feature type="region of interest" description="Disordered" evidence="7">
    <location>
        <begin position="167"/>
        <end position="203"/>
    </location>
</feature>
<evidence type="ECO:0000256" key="4">
    <source>
        <dbReference type="ARBA" id="ARBA00022448"/>
    </source>
</evidence>
<dbReference type="GO" id="GO:0015918">
    <property type="term" value="P:sterol transport"/>
    <property type="evidence" value="ECO:0007669"/>
    <property type="project" value="InterPro"/>
</dbReference>
<sequence length="407" mass="42684">MTFSVKSPHASMQPLTCRRAVPAQTKGCLQTTSFFDVKYPPRVSLQLVFLIAVAAASVVGPAAAANASATHRVPPISDSSSLSPLLENASRFRLSLQLRKPFDTSSMTPSRPSFRSRQFESRPQLQGNLHGIVDQRHTVLLKGSTVNLRASSTAILTGKASARGANSNGNGAIAGPAASDVAPRDASMAAAPPRQALGRRAETPPLALRRDTLIPSVAEMAFGHGSQLRGSRVTPMYGTDDTTVSDGSADGDVGDIAAVSAMTWKVCGGGPPGAHMLSPHSVTLSPDPPHHGRTLAVNVSGTNPISTSGGRLRVAVLYMGFKVYTYESALCDAMACPLVEGSAFELQVSQKLPALAPPGAYQMEITGEDQGGARFMCVRISFQVALPTWPGLRRDAGVNDSSDLQDV</sequence>
<keyword evidence="11" id="KW-1185">Reference proteome</keyword>
<dbReference type="AlphaFoldDB" id="A0A8J4FPR8"/>
<dbReference type="Proteomes" id="UP000722791">
    <property type="component" value="Unassembled WGS sequence"/>
</dbReference>
<comment type="function">
    <text evidence="1">Catalyzes the intermembrane transfer of phosphatidylglycerol and phosphatidylinositol.</text>
</comment>
<dbReference type="EMBL" id="BNCP01000020">
    <property type="protein sequence ID" value="GIL80905.1"/>
    <property type="molecule type" value="Genomic_DNA"/>
</dbReference>
<dbReference type="InterPro" id="IPR014756">
    <property type="entry name" value="Ig_E-set"/>
</dbReference>
<proteinExistence type="inferred from homology"/>
<dbReference type="SMART" id="SM00737">
    <property type="entry name" value="ML"/>
    <property type="match status" value="1"/>
</dbReference>
<dbReference type="Proteomes" id="UP000747110">
    <property type="component" value="Unassembled WGS sequence"/>
</dbReference>
<feature type="compositionally biased region" description="Low complexity" evidence="7">
    <location>
        <begin position="167"/>
        <end position="179"/>
    </location>
</feature>
<keyword evidence="5" id="KW-0732">Signal</keyword>
<evidence type="ECO:0000256" key="7">
    <source>
        <dbReference type="SAM" id="MobiDB-lite"/>
    </source>
</evidence>
<keyword evidence="6" id="KW-0445">Lipid transport</keyword>
<dbReference type="Pfam" id="PF02221">
    <property type="entry name" value="E1_DerP2_DerF2"/>
    <property type="match status" value="1"/>
</dbReference>
<reference evidence="9" key="1">
    <citation type="journal article" date="2021" name="Proc. Natl. Acad. Sci. U.S.A.">
        <title>Three genomes in the algal genus Volvox reveal the fate of a haploid sex-determining region after a transition to homothallism.</title>
        <authorList>
            <person name="Yamamoto K."/>
            <person name="Hamaji T."/>
            <person name="Kawai-Toyooka H."/>
            <person name="Matsuzaki R."/>
            <person name="Takahashi F."/>
            <person name="Nishimura Y."/>
            <person name="Kawachi M."/>
            <person name="Noguchi H."/>
            <person name="Minakuchi Y."/>
            <person name="Umen J.G."/>
            <person name="Toyoda A."/>
            <person name="Nozaki H."/>
        </authorList>
    </citation>
    <scope>NUCLEOTIDE SEQUENCE</scope>
    <source>
        <strain evidence="10">NIES-3785</strain>
        <strain evidence="9">NIES-3786</strain>
    </source>
</reference>
<evidence type="ECO:0000256" key="6">
    <source>
        <dbReference type="ARBA" id="ARBA00023055"/>
    </source>
</evidence>
<comment type="subunit">
    <text evidence="3">Monomer.</text>
</comment>
<dbReference type="GO" id="GO:0032934">
    <property type="term" value="F:sterol binding"/>
    <property type="evidence" value="ECO:0007669"/>
    <property type="project" value="InterPro"/>
</dbReference>
<protein>
    <recommendedName>
        <fullName evidence="8">MD-2-related lipid-recognition domain-containing protein</fullName>
    </recommendedName>
</protein>
<comment type="similarity">
    <text evidence="2">Belongs to the NPC2 family.</text>
</comment>
<feature type="domain" description="MD-2-related lipid-recognition" evidence="8">
    <location>
        <begin position="264"/>
        <end position="382"/>
    </location>
</feature>
<dbReference type="InterPro" id="IPR039670">
    <property type="entry name" value="NPC2-like"/>
</dbReference>
<evidence type="ECO:0000259" key="8">
    <source>
        <dbReference type="SMART" id="SM00737"/>
    </source>
</evidence>
<name>A0A8J4FPR8_9CHLO</name>
<evidence type="ECO:0000313" key="11">
    <source>
        <dbReference type="Proteomes" id="UP000747110"/>
    </source>
</evidence>
<evidence type="ECO:0000313" key="10">
    <source>
        <dbReference type="EMBL" id="GIM04894.1"/>
    </source>
</evidence>